<keyword evidence="19" id="KW-1185">Reference proteome</keyword>
<dbReference type="GO" id="GO:0004616">
    <property type="term" value="F:phosphogluconate dehydrogenase (decarboxylating) activity"/>
    <property type="evidence" value="ECO:0007669"/>
    <property type="project" value="UniProtKB-EC"/>
</dbReference>
<evidence type="ECO:0000256" key="13">
    <source>
        <dbReference type="PIRSR" id="PIRSR000109-1"/>
    </source>
</evidence>
<dbReference type="GO" id="GO:0050661">
    <property type="term" value="F:NADP binding"/>
    <property type="evidence" value="ECO:0007669"/>
    <property type="project" value="InterPro"/>
</dbReference>
<dbReference type="SMART" id="SM01350">
    <property type="entry name" value="6PGD"/>
    <property type="match status" value="1"/>
</dbReference>
<feature type="binding site" description="in other chain" evidence="14">
    <location>
        <begin position="198"/>
        <end position="199"/>
    </location>
    <ligand>
        <name>substrate</name>
        <note>ligand shared between dimeric partners</note>
    </ligand>
</feature>
<dbReference type="GO" id="GO:0006098">
    <property type="term" value="P:pentose-phosphate shunt"/>
    <property type="evidence" value="ECO:0007669"/>
    <property type="project" value="UniProtKB-UniPathway"/>
</dbReference>
<evidence type="ECO:0000256" key="14">
    <source>
        <dbReference type="PIRSR" id="PIRSR000109-2"/>
    </source>
</evidence>
<dbReference type="InterPro" id="IPR006113">
    <property type="entry name" value="6PGDH_Gnd/GntZ"/>
</dbReference>
<evidence type="ECO:0000256" key="3">
    <source>
        <dbReference type="ARBA" id="ARBA00008419"/>
    </source>
</evidence>
<comment type="catalytic activity">
    <reaction evidence="11 12 16">
        <text>6-phospho-D-gluconate + NADP(+) = D-ribulose 5-phosphate + CO2 + NADPH</text>
        <dbReference type="Rhea" id="RHEA:10116"/>
        <dbReference type="ChEBI" id="CHEBI:16526"/>
        <dbReference type="ChEBI" id="CHEBI:57783"/>
        <dbReference type="ChEBI" id="CHEBI:58121"/>
        <dbReference type="ChEBI" id="CHEBI:58349"/>
        <dbReference type="ChEBI" id="CHEBI:58759"/>
        <dbReference type="EC" id="1.1.1.44"/>
    </reaction>
</comment>
<evidence type="ECO:0000313" key="18">
    <source>
        <dbReference type="EMBL" id="CAF0696389.1"/>
    </source>
</evidence>
<dbReference type="Pfam" id="PF00393">
    <property type="entry name" value="6PGD"/>
    <property type="match status" value="1"/>
</dbReference>
<feature type="binding site" description="in other chain" evidence="14">
    <location>
        <begin position="140"/>
        <end position="142"/>
    </location>
    <ligand>
        <name>substrate</name>
        <note>ligand shared between dimeric partners</note>
    </ligand>
</feature>
<feature type="binding site" description="in other chain" evidence="14">
    <location>
        <position position="299"/>
    </location>
    <ligand>
        <name>substrate</name>
        <note>ligand shared between dimeric partners</note>
    </ligand>
</feature>
<comment type="pathway">
    <text evidence="2 12 16">Carbohydrate degradation; pentose phosphate pathway; D-ribulose 5-phosphate from D-glucose 6-phosphate (oxidative stage): step 3/3.</text>
</comment>
<keyword evidence="8 12" id="KW-0560">Oxidoreductase</keyword>
<evidence type="ECO:0000256" key="16">
    <source>
        <dbReference type="RuleBase" id="RU000485"/>
    </source>
</evidence>
<dbReference type="EC" id="1.1.1.44" evidence="5 12"/>
<dbReference type="GO" id="GO:0019521">
    <property type="term" value="P:D-gluconate metabolic process"/>
    <property type="evidence" value="ECO:0007669"/>
    <property type="project" value="UniProtKB-KW"/>
</dbReference>
<dbReference type="SUPFAM" id="SSF51735">
    <property type="entry name" value="NAD(P)-binding Rossmann-fold domains"/>
    <property type="match status" value="1"/>
</dbReference>
<evidence type="ECO:0000256" key="8">
    <source>
        <dbReference type="ARBA" id="ARBA00023002"/>
    </source>
</evidence>
<dbReference type="NCBIfam" id="TIGR00873">
    <property type="entry name" value="gnd"/>
    <property type="match status" value="1"/>
</dbReference>
<feature type="binding site" evidence="15">
    <location>
        <position position="114"/>
    </location>
    <ligand>
        <name>NADP(+)</name>
        <dbReference type="ChEBI" id="CHEBI:58349"/>
    </ligand>
</feature>
<dbReference type="UniPathway" id="UPA00115">
    <property type="reaction ID" value="UER00410"/>
</dbReference>
<evidence type="ECO:0000256" key="2">
    <source>
        <dbReference type="ARBA" id="ARBA00004874"/>
    </source>
</evidence>
<name>A0A8J2BLK3_9BACT</name>
<feature type="binding site" evidence="15">
    <location>
        <begin position="21"/>
        <end position="26"/>
    </location>
    <ligand>
        <name>NADP(+)</name>
        <dbReference type="ChEBI" id="CHEBI:58349"/>
    </ligand>
</feature>
<dbReference type="RefSeq" id="WP_174582002.1">
    <property type="nucleotide sequence ID" value="NZ_CAJNOB010000012.1"/>
</dbReference>
<dbReference type="Proteomes" id="UP000663859">
    <property type="component" value="Unassembled WGS sequence"/>
</dbReference>
<reference evidence="18" key="1">
    <citation type="submission" date="2021-02" db="EMBL/GenBank/DDBJ databases">
        <authorList>
            <person name="Cremers G."/>
            <person name="Picone N."/>
        </authorList>
    </citation>
    <scope>NUCLEOTIDE SEQUENCE</scope>
    <source>
        <strain evidence="18">PQ17</strain>
    </source>
</reference>
<feature type="binding site" description="in other chain" evidence="14">
    <location>
        <position position="203"/>
    </location>
    <ligand>
        <name>substrate</name>
        <note>ligand shared between dimeric partners</note>
    </ligand>
</feature>
<feature type="binding site" evidence="14">
    <location>
        <position position="464"/>
    </location>
    <ligand>
        <name>substrate</name>
        <note>ligand shared between dimeric partners</note>
    </ligand>
</feature>
<comment type="similarity">
    <text evidence="3 12 16">Belongs to the 6-phosphogluconate dehydrogenase family.</text>
</comment>
<feature type="binding site" evidence="14">
    <location>
        <position position="458"/>
    </location>
    <ligand>
        <name>substrate</name>
        <note>ligand shared between dimeric partners</note>
    </ligand>
</feature>
<dbReference type="Gene3D" id="3.40.50.720">
    <property type="entry name" value="NAD(P)-binding Rossmann-like Domain"/>
    <property type="match status" value="1"/>
</dbReference>
<evidence type="ECO:0000256" key="15">
    <source>
        <dbReference type="PIRSR" id="PIRSR000109-3"/>
    </source>
</evidence>
<evidence type="ECO:0000256" key="12">
    <source>
        <dbReference type="PIRNR" id="PIRNR000109"/>
    </source>
</evidence>
<evidence type="ECO:0000256" key="10">
    <source>
        <dbReference type="ARBA" id="ARBA00023126"/>
    </source>
</evidence>
<evidence type="ECO:0000256" key="11">
    <source>
        <dbReference type="ARBA" id="ARBA00048640"/>
    </source>
</evidence>
<dbReference type="FunFam" id="3.40.50.720:FF:000007">
    <property type="entry name" value="6-phosphogluconate dehydrogenase, decarboxylating"/>
    <property type="match status" value="1"/>
</dbReference>
<feature type="active site" description="Proton donor" evidence="13">
    <location>
        <position position="202"/>
    </location>
</feature>
<sequence length="497" mass="54964">MKKRSSQSRCQDSSCDVGLVGLGVMGQNLALNFEEHGYSVAVYNRTWSRTEEFLAKVGPDKRLCSARKPAELATLLKRPRKILLMVQAGPAVDEVIKDVLPVLEPGDILIDGGNSHYKDTERRLEEVASRGILFVGMGVSGGEAGARSGPSLMPGGRKEAWPEIQPMLQAISAKAADGLPCCEWMGSRGAGHFVKMVHNAIEYADMECIAEAYHFFVVGCGIGPREVGEILEEWNRGDLESYLIEITRDIMTVQAADGTPLVHRILDVVPQKGTGRWAVEAALELGVPLPVVAEACFARDLSQWKEERMRASRVLLGPQGILEVGCLEAGIVHWEKALYVGRIVAHAQGFRLLIEASRRYGWELDCAKVAQVWRAGCIIRSAVMERVRSAFLRNPALESLLLDEYFRRELGRHEEGLREAVATSIRLGVPVPGLSSVLAFYDGYRSSKLPANVIAAQRDYFGAHGYARQDLAPQEIFHTDWATEARKAKEKMRNRSR</sequence>
<dbReference type="NCBIfam" id="NF006765">
    <property type="entry name" value="PRK09287.1"/>
    <property type="match status" value="1"/>
</dbReference>
<keyword evidence="7 12" id="KW-0521">NADP</keyword>
<dbReference type="InterPro" id="IPR013328">
    <property type="entry name" value="6PGD_dom2"/>
</dbReference>
<accession>A0A8J2BLK3</accession>
<dbReference type="InterPro" id="IPR006183">
    <property type="entry name" value="Pgluconate_DH"/>
</dbReference>
<dbReference type="InterPro" id="IPR006114">
    <property type="entry name" value="6PGDH_C"/>
</dbReference>
<dbReference type="Gene3D" id="1.10.1040.10">
    <property type="entry name" value="N-(1-d-carboxylethyl)-l-norvaline Dehydrogenase, domain 2"/>
    <property type="match status" value="1"/>
</dbReference>
<evidence type="ECO:0000313" key="19">
    <source>
        <dbReference type="Proteomes" id="UP000663859"/>
    </source>
</evidence>
<feature type="binding site" description="in other chain" evidence="14">
    <location>
        <position position="114"/>
    </location>
    <ligand>
        <name>substrate</name>
        <note>ligand shared between dimeric partners</note>
    </ligand>
</feature>
<comment type="function">
    <text evidence="1 12">Catalyzes the oxidative decarboxylation of 6-phosphogluconate to ribulose 5-phosphate and CO(2), with concomitant reduction of NADP to NADPH.</text>
</comment>
<dbReference type="Gene3D" id="1.20.5.320">
    <property type="entry name" value="6-Phosphogluconate Dehydrogenase, domain 3"/>
    <property type="match status" value="1"/>
</dbReference>
<dbReference type="PRINTS" id="PR00076">
    <property type="entry name" value="6PGDHDRGNASE"/>
</dbReference>
<dbReference type="Pfam" id="PF03446">
    <property type="entry name" value="NAD_binding_2"/>
    <property type="match status" value="1"/>
</dbReference>
<organism evidence="18 19">
    <name type="scientific">Candidatus Methylacidithermus pantelleriae</name>
    <dbReference type="NCBI Taxonomy" id="2744239"/>
    <lineage>
        <taxon>Bacteria</taxon>
        <taxon>Pseudomonadati</taxon>
        <taxon>Verrucomicrobiota</taxon>
        <taxon>Methylacidiphilae</taxon>
        <taxon>Methylacidiphilales</taxon>
        <taxon>Methylacidiphilaceae</taxon>
        <taxon>Candidatus Methylacidithermus</taxon>
    </lineage>
</organism>
<dbReference type="InterPro" id="IPR006115">
    <property type="entry name" value="6PGDH_NADP-bd"/>
</dbReference>
<dbReference type="InterPro" id="IPR036291">
    <property type="entry name" value="NAD(P)-bd_dom_sf"/>
</dbReference>
<gene>
    <name evidence="18" type="primary">pgd</name>
    <name evidence="18" type="ORF">MPNT_20211</name>
</gene>
<keyword evidence="10 12" id="KW-0570">Pentose shunt</keyword>
<comment type="subunit">
    <text evidence="4 12">Homodimer.</text>
</comment>
<evidence type="ECO:0000259" key="17">
    <source>
        <dbReference type="SMART" id="SM01350"/>
    </source>
</evidence>
<evidence type="ECO:0000256" key="5">
    <source>
        <dbReference type="ARBA" id="ARBA00013011"/>
    </source>
</evidence>
<dbReference type="PANTHER" id="PTHR11811">
    <property type="entry name" value="6-PHOSPHOGLUCONATE DEHYDROGENASE"/>
    <property type="match status" value="1"/>
</dbReference>
<protein>
    <recommendedName>
        <fullName evidence="6 12">6-phosphogluconate dehydrogenase, decarboxylating</fullName>
        <ecNumber evidence="5 12">1.1.1.44</ecNumber>
    </recommendedName>
</protein>
<keyword evidence="9 16" id="KW-0311">Gluconate utilization</keyword>
<dbReference type="InterPro" id="IPR008927">
    <property type="entry name" value="6-PGluconate_DH-like_C_sf"/>
</dbReference>
<dbReference type="FunFam" id="1.10.1040.10:FF:000032">
    <property type="entry name" value="6-phosphogluconate dehydrogenase, decarboxylating"/>
    <property type="match status" value="1"/>
</dbReference>
<dbReference type="SUPFAM" id="SSF48179">
    <property type="entry name" value="6-phosphogluconate dehydrogenase C-terminal domain-like"/>
    <property type="match status" value="1"/>
</dbReference>
<dbReference type="PIRSF" id="PIRSF000109">
    <property type="entry name" value="6PGD"/>
    <property type="match status" value="1"/>
</dbReference>
<proteinExistence type="inferred from homology"/>
<evidence type="ECO:0000256" key="4">
    <source>
        <dbReference type="ARBA" id="ARBA00011738"/>
    </source>
</evidence>
<evidence type="ECO:0000256" key="7">
    <source>
        <dbReference type="ARBA" id="ARBA00022857"/>
    </source>
</evidence>
<comment type="caution">
    <text evidence="18">The sequence shown here is derived from an EMBL/GenBank/DDBJ whole genome shotgun (WGS) entry which is preliminary data.</text>
</comment>
<feature type="binding site" evidence="15">
    <location>
        <begin position="86"/>
        <end position="88"/>
    </location>
    <ligand>
        <name>NADP(+)</name>
        <dbReference type="ChEBI" id="CHEBI:58349"/>
    </ligand>
</feature>
<evidence type="ECO:0000256" key="9">
    <source>
        <dbReference type="ARBA" id="ARBA00023064"/>
    </source>
</evidence>
<feature type="active site" description="Proton acceptor" evidence="13">
    <location>
        <position position="195"/>
    </location>
</feature>
<evidence type="ECO:0000256" key="1">
    <source>
        <dbReference type="ARBA" id="ARBA00002526"/>
    </source>
</evidence>
<dbReference type="AlphaFoldDB" id="A0A8J2BLK3"/>
<evidence type="ECO:0000256" key="6">
    <source>
        <dbReference type="ARBA" id="ARBA00018193"/>
    </source>
</evidence>
<feature type="binding site" description="in other chain" evidence="14">
    <location>
        <position position="272"/>
    </location>
    <ligand>
        <name>substrate</name>
        <note>ligand shared between dimeric partners</note>
    </ligand>
</feature>
<dbReference type="EMBL" id="CAJNOB010000012">
    <property type="protein sequence ID" value="CAF0696389.1"/>
    <property type="molecule type" value="Genomic_DNA"/>
</dbReference>
<feature type="domain" description="6-phosphogluconate dehydrogenase C-terminal" evidence="17">
    <location>
        <begin position="191"/>
        <end position="482"/>
    </location>
</feature>
<feature type="binding site" evidence="15">
    <location>
        <begin position="44"/>
        <end position="46"/>
    </location>
    <ligand>
        <name>NADP(+)</name>
        <dbReference type="ChEBI" id="CHEBI:58349"/>
    </ligand>
</feature>